<evidence type="ECO:0000256" key="1">
    <source>
        <dbReference type="ARBA" id="ARBA00010240"/>
    </source>
</evidence>
<evidence type="ECO:0000313" key="5">
    <source>
        <dbReference type="EMBL" id="ANW99324.1"/>
    </source>
</evidence>
<evidence type="ECO:0000313" key="6">
    <source>
        <dbReference type="Proteomes" id="UP000092971"/>
    </source>
</evidence>
<feature type="active site" description="Proton acceptor" evidence="3">
    <location>
        <position position="200"/>
    </location>
</feature>
<dbReference type="Proteomes" id="UP000092971">
    <property type="component" value="Chromosome"/>
</dbReference>
<dbReference type="RefSeq" id="WP_015359710.1">
    <property type="nucleotide sequence ID" value="NZ_CP014672.1"/>
</dbReference>
<dbReference type="GO" id="GO:0004620">
    <property type="term" value="F:phospholipase activity"/>
    <property type="evidence" value="ECO:0007669"/>
    <property type="project" value="TreeGrafter"/>
</dbReference>
<reference evidence="5 6" key="1">
    <citation type="submission" date="2016-02" db="EMBL/GenBank/DDBJ databases">
        <title>Comparison of Clostridium stercorarium subspecies using comparative genomics and transcriptomics.</title>
        <authorList>
            <person name="Schellenberg J."/>
            <person name="Thallinger G."/>
            <person name="Levin D.B."/>
            <person name="Zhang X."/>
            <person name="Alvare G."/>
            <person name="Fristensky B."/>
            <person name="Sparling R."/>
        </authorList>
    </citation>
    <scope>NUCLEOTIDE SEQUENCE [LARGE SCALE GENOMIC DNA]</scope>
    <source>
        <strain evidence="5 6">DSM 2910</strain>
    </source>
</reference>
<feature type="active site" description="Nucleophile" evidence="3">
    <location>
        <position position="49"/>
    </location>
</feature>
<dbReference type="EMBL" id="CP014672">
    <property type="protein sequence ID" value="ANW99324.1"/>
    <property type="molecule type" value="Genomic_DNA"/>
</dbReference>
<comment type="similarity">
    <text evidence="1">Belongs to the patatin family.</text>
</comment>
<dbReference type="AlphaFoldDB" id="A0A1B1YEY4"/>
<keyword evidence="3" id="KW-0378">Hydrolase</keyword>
<dbReference type="Pfam" id="PF01734">
    <property type="entry name" value="Patatin"/>
    <property type="match status" value="1"/>
</dbReference>
<evidence type="ECO:0000256" key="3">
    <source>
        <dbReference type="PROSITE-ProRule" id="PRU01161"/>
    </source>
</evidence>
<feature type="short sequence motif" description="GXGXXG" evidence="3">
    <location>
        <begin position="10"/>
        <end position="15"/>
    </location>
</feature>
<dbReference type="PANTHER" id="PTHR32176:SF92">
    <property type="entry name" value="XYLOSE ISOMERASE"/>
    <property type="match status" value="1"/>
</dbReference>
<dbReference type="PANTHER" id="PTHR32176">
    <property type="entry name" value="XYLOSE ISOMERASE"/>
    <property type="match status" value="1"/>
</dbReference>
<dbReference type="SUPFAM" id="SSF52151">
    <property type="entry name" value="FabD/lysophospholipase-like"/>
    <property type="match status" value="1"/>
</dbReference>
<feature type="short sequence motif" description="GXSXG" evidence="3">
    <location>
        <begin position="47"/>
        <end position="51"/>
    </location>
</feature>
<dbReference type="PROSITE" id="PS51635">
    <property type="entry name" value="PNPLA"/>
    <property type="match status" value="1"/>
</dbReference>
<organism evidence="5 6">
    <name type="scientific">Thermoclostridium stercorarium subsp. thermolacticum DSM 2910</name>
    <dbReference type="NCBI Taxonomy" id="1121336"/>
    <lineage>
        <taxon>Bacteria</taxon>
        <taxon>Bacillati</taxon>
        <taxon>Bacillota</taxon>
        <taxon>Clostridia</taxon>
        <taxon>Eubacteriales</taxon>
        <taxon>Oscillospiraceae</taxon>
        <taxon>Thermoclostridium</taxon>
    </lineage>
</organism>
<gene>
    <name evidence="5" type="ORF">CSTERTH_09920</name>
</gene>
<evidence type="ECO:0000256" key="2">
    <source>
        <dbReference type="ARBA" id="ARBA00023098"/>
    </source>
</evidence>
<name>A0A1B1YEY4_THEST</name>
<keyword evidence="2 3" id="KW-0443">Lipid metabolism</keyword>
<dbReference type="InterPro" id="IPR002641">
    <property type="entry name" value="PNPLA_dom"/>
</dbReference>
<feature type="domain" description="PNPLA" evidence="4">
    <location>
        <begin position="6"/>
        <end position="213"/>
    </location>
</feature>
<proteinExistence type="inferred from homology"/>
<dbReference type="OrthoDB" id="9807112at2"/>
<evidence type="ECO:0000259" key="4">
    <source>
        <dbReference type="PROSITE" id="PS51635"/>
    </source>
</evidence>
<dbReference type="InterPro" id="IPR016035">
    <property type="entry name" value="Acyl_Trfase/lysoPLipase"/>
</dbReference>
<dbReference type="GO" id="GO:0016042">
    <property type="term" value="P:lipid catabolic process"/>
    <property type="evidence" value="ECO:0007669"/>
    <property type="project" value="UniProtKB-UniRule"/>
</dbReference>
<accession>A0A1B1YEY4</accession>
<dbReference type="Gene3D" id="3.40.1090.10">
    <property type="entry name" value="Cytosolic phospholipase A2 catalytic domain"/>
    <property type="match status" value="1"/>
</dbReference>
<protein>
    <submittedName>
        <fullName evidence="5">Patatin</fullName>
    </submittedName>
</protein>
<feature type="short sequence motif" description="DGA/G" evidence="3">
    <location>
        <begin position="200"/>
        <end position="202"/>
    </location>
</feature>
<sequence>MRRFILSIDGGGIRGVIPAVFLAKLKKELEKNGVDKPYHRVFDIIAGTSTGGLITLALTVPMYRKTDGNLYDEKGGVAAEKLPDLYRIFGNRVFPGNRNKVRKLVRQIFTSKYSSAPFKAVLVEIFKSHTVKEALTNVLITAFDMKNMQPVFIKKRPAHAGGEEDADFYMVDAALSTAAVPTYFPPVHVYKEEGGYCLIDGGIFCINPALSAFIEARKIFPDCNEYVILSLGTGNRKEEYRTEKMANWGFFNWIAPWLGVPLINAVGEGQKISTNHMLKKLPQVTLFRFDVELDRNKGGIDDGSTENIEYLFKKGMEMWDKNLSEINKFVRLITAGKNKPAK</sequence>
<dbReference type="GO" id="GO:0047372">
    <property type="term" value="F:monoacylglycerol lipase activity"/>
    <property type="evidence" value="ECO:0007669"/>
    <property type="project" value="TreeGrafter"/>
</dbReference>
<keyword evidence="3" id="KW-0442">Lipid degradation</keyword>